<evidence type="ECO:0000256" key="4">
    <source>
        <dbReference type="ARBA" id="ARBA00012530"/>
    </source>
</evidence>
<reference evidence="19 20" key="1">
    <citation type="submission" date="2019-06" db="EMBL/GenBank/DDBJ databases">
        <title>Genome Sequence of the Brown Rot Fungal Pathogen Monilinia laxa.</title>
        <authorList>
            <person name="De Miccolis Angelini R.M."/>
            <person name="Landi L."/>
            <person name="Abate D."/>
            <person name="Pollastro S."/>
            <person name="Romanazzi G."/>
            <person name="Faretra F."/>
        </authorList>
    </citation>
    <scope>NUCLEOTIDE SEQUENCE [LARGE SCALE GENOMIC DNA]</scope>
    <source>
        <strain evidence="19 20">Mlax316</strain>
    </source>
</reference>
<keyword evidence="6 17" id="KW-0812">Transmembrane</keyword>
<keyword evidence="5" id="KW-0444">Lipid biosynthesis</keyword>
<dbReference type="GO" id="GO:0005789">
    <property type="term" value="C:endoplasmic reticulum membrane"/>
    <property type="evidence" value="ECO:0007669"/>
    <property type="project" value="UniProtKB-SubCell"/>
</dbReference>
<evidence type="ECO:0000256" key="3">
    <source>
        <dbReference type="ARBA" id="ARBA00007742"/>
    </source>
</evidence>
<proteinExistence type="inferred from homology"/>
<evidence type="ECO:0000259" key="18">
    <source>
        <dbReference type="Pfam" id="PF02544"/>
    </source>
</evidence>
<dbReference type="FunFam" id="1.20.120.1630:FF:000010">
    <property type="entry name" value="Steroid alpha reductase family protein"/>
    <property type="match status" value="1"/>
</dbReference>
<dbReference type="EC" id="1.3.1.93" evidence="4"/>
<feature type="transmembrane region" description="Helical" evidence="17">
    <location>
        <begin position="163"/>
        <end position="183"/>
    </location>
</feature>
<evidence type="ECO:0000256" key="1">
    <source>
        <dbReference type="ARBA" id="ARBA00004477"/>
    </source>
</evidence>
<feature type="domain" description="3-oxo-5-alpha-steroid 4-dehydrogenase C-terminal" evidence="18">
    <location>
        <begin position="157"/>
        <end position="309"/>
    </location>
</feature>
<feature type="transmembrane region" description="Helical" evidence="17">
    <location>
        <begin position="195"/>
        <end position="218"/>
    </location>
</feature>
<evidence type="ECO:0000256" key="2">
    <source>
        <dbReference type="ARBA" id="ARBA00005194"/>
    </source>
</evidence>
<evidence type="ECO:0000256" key="16">
    <source>
        <dbReference type="ARBA" id="ARBA00058640"/>
    </source>
</evidence>
<comment type="caution">
    <text evidence="19">The sequence shown here is derived from an EMBL/GenBank/DDBJ whole genome shotgun (WGS) entry which is preliminary data.</text>
</comment>
<evidence type="ECO:0000256" key="5">
    <source>
        <dbReference type="ARBA" id="ARBA00022516"/>
    </source>
</evidence>
<sequence>MAFPIGLKLQNRSPNIPIKSLPPSIEITTSTTVEDAKRIIAKEIHFTDPNRIGLFPVNGKTSLKDRKALVTQQTDIMSAGAIAVRDLGPQISWRTVFIIEYAGPLFIHILAVLGRPYLYSKDNQLSNTQSLAMILVVLHYLKRELEIAFVHKFSATTMPFFNLFKNSFHYWVFGGLNLAYWIYSPTATIADPPSTIGILLTCFGVALYLYGEISNLLVHIKLSNLRSTGGTERGIPHGYGFNWVTCPNYFFETLAWIGVSFVTKSWATVIFTVFSFVQMRIWAIGKEKRYRSEFGDEYGKHRYAIIPGLV</sequence>
<evidence type="ECO:0000256" key="10">
    <source>
        <dbReference type="ARBA" id="ARBA00022989"/>
    </source>
</evidence>
<evidence type="ECO:0000256" key="13">
    <source>
        <dbReference type="ARBA" id="ARBA00023136"/>
    </source>
</evidence>
<keyword evidence="10 17" id="KW-1133">Transmembrane helix</keyword>
<feature type="transmembrane region" description="Helical" evidence="17">
    <location>
        <begin position="239"/>
        <end position="259"/>
    </location>
</feature>
<dbReference type="PANTHER" id="PTHR10556">
    <property type="entry name" value="3-OXO-5-ALPHA-STEROID 4-DEHYDROGENASE"/>
    <property type="match status" value="1"/>
</dbReference>
<evidence type="ECO:0000313" key="20">
    <source>
        <dbReference type="Proteomes" id="UP000326757"/>
    </source>
</evidence>
<dbReference type="EMBL" id="VIGI01000005">
    <property type="protein sequence ID" value="KAB8300446.1"/>
    <property type="molecule type" value="Genomic_DNA"/>
</dbReference>
<keyword evidence="11" id="KW-0560">Oxidoreductase</keyword>
<dbReference type="InterPro" id="IPR001104">
    <property type="entry name" value="3-oxo-5_a-steroid_4-DH_C"/>
</dbReference>
<keyword evidence="12" id="KW-0443">Lipid metabolism</keyword>
<dbReference type="PANTHER" id="PTHR10556:SF28">
    <property type="entry name" value="VERY-LONG-CHAIN ENOYL-COA REDUCTASE"/>
    <property type="match status" value="1"/>
</dbReference>
<keyword evidence="7" id="KW-0256">Endoplasmic reticulum</keyword>
<organism evidence="19 20">
    <name type="scientific">Monilinia laxa</name>
    <name type="common">Brown rot fungus</name>
    <name type="synonym">Sclerotinia laxa</name>
    <dbReference type="NCBI Taxonomy" id="61186"/>
    <lineage>
        <taxon>Eukaryota</taxon>
        <taxon>Fungi</taxon>
        <taxon>Dikarya</taxon>
        <taxon>Ascomycota</taxon>
        <taxon>Pezizomycotina</taxon>
        <taxon>Leotiomycetes</taxon>
        <taxon>Helotiales</taxon>
        <taxon>Sclerotiniaceae</taxon>
        <taxon>Monilinia</taxon>
    </lineage>
</organism>
<evidence type="ECO:0000256" key="6">
    <source>
        <dbReference type="ARBA" id="ARBA00022692"/>
    </source>
</evidence>
<evidence type="ECO:0000256" key="15">
    <source>
        <dbReference type="ARBA" id="ARBA00051495"/>
    </source>
</evidence>
<dbReference type="OrthoDB" id="540503at2759"/>
<keyword evidence="20" id="KW-1185">Reference proteome</keyword>
<keyword evidence="8" id="KW-0276">Fatty acid metabolism</keyword>
<comment type="similarity">
    <text evidence="3">Belongs to the steroid 5-alpha reductase family.</text>
</comment>
<accession>A0A5N6KB64</accession>
<feature type="transmembrane region" description="Helical" evidence="17">
    <location>
        <begin position="265"/>
        <end position="283"/>
    </location>
</feature>
<comment type="subcellular location">
    <subcellularLocation>
        <location evidence="1">Endoplasmic reticulum membrane</location>
        <topology evidence="1">Multi-pass membrane protein</topology>
    </subcellularLocation>
</comment>
<evidence type="ECO:0000256" key="11">
    <source>
        <dbReference type="ARBA" id="ARBA00023002"/>
    </source>
</evidence>
<dbReference type="InterPro" id="IPR039357">
    <property type="entry name" value="SRD5A/TECR"/>
</dbReference>
<comment type="function">
    <text evidence="16">Catalyzes the last of the four reactions of the long-chain fatty acids elongation cycle. This endoplasmic reticulum-bound enzymatic process, allows the addition of 2 carbons to the chain of long- and very long-chain fatty acids/VLCFAs per cycle. This enzyme reduces the trans-2,3-enoyl-CoA fatty acid intermediate to an acyl-CoA that can be further elongated by entering a new cycle of elongation. Thereby, it participates in the production of VLCFAs of different chain lengths that are involved in multiple biological processes as precursors of membrane lipids and lipid mediators.</text>
</comment>
<dbReference type="AlphaFoldDB" id="A0A5N6KB64"/>
<gene>
    <name evidence="19" type="ORF">EYC80_000618</name>
</gene>
<keyword evidence="14" id="KW-0275">Fatty acid biosynthesis</keyword>
<evidence type="ECO:0000256" key="9">
    <source>
        <dbReference type="ARBA" id="ARBA00022857"/>
    </source>
</evidence>
<dbReference type="Proteomes" id="UP000326757">
    <property type="component" value="Unassembled WGS sequence"/>
</dbReference>
<evidence type="ECO:0000256" key="7">
    <source>
        <dbReference type="ARBA" id="ARBA00022824"/>
    </source>
</evidence>
<dbReference type="GO" id="GO:0042761">
    <property type="term" value="P:very long-chain fatty acid biosynthetic process"/>
    <property type="evidence" value="ECO:0007669"/>
    <property type="project" value="TreeGrafter"/>
</dbReference>
<evidence type="ECO:0000313" key="19">
    <source>
        <dbReference type="EMBL" id="KAB8300446.1"/>
    </source>
</evidence>
<comment type="pathway">
    <text evidence="2">Lipid metabolism; fatty acid biosynthesis.</text>
</comment>
<dbReference type="PROSITE" id="PS50244">
    <property type="entry name" value="S5A_REDUCTASE"/>
    <property type="match status" value="1"/>
</dbReference>
<feature type="transmembrane region" description="Helical" evidence="17">
    <location>
        <begin position="95"/>
        <end position="113"/>
    </location>
</feature>
<evidence type="ECO:0000256" key="12">
    <source>
        <dbReference type="ARBA" id="ARBA00023098"/>
    </source>
</evidence>
<dbReference type="Gene3D" id="1.20.120.1630">
    <property type="match status" value="1"/>
</dbReference>
<keyword evidence="9" id="KW-0521">NADP</keyword>
<comment type="catalytic activity">
    <reaction evidence="15">
        <text>a very-long-chain 2,3-saturated fatty acyl-CoA + NADP(+) = a very-long-chain (2E)-enoyl-CoA + NADPH + H(+)</text>
        <dbReference type="Rhea" id="RHEA:14473"/>
        <dbReference type="ChEBI" id="CHEBI:15378"/>
        <dbReference type="ChEBI" id="CHEBI:57783"/>
        <dbReference type="ChEBI" id="CHEBI:58349"/>
        <dbReference type="ChEBI" id="CHEBI:83724"/>
        <dbReference type="ChEBI" id="CHEBI:83728"/>
        <dbReference type="EC" id="1.3.1.93"/>
    </reaction>
</comment>
<protein>
    <recommendedName>
        <fullName evidence="4">very-long-chain enoyl-CoA reductase</fullName>
        <ecNumber evidence="4">1.3.1.93</ecNumber>
    </recommendedName>
</protein>
<evidence type="ECO:0000256" key="14">
    <source>
        <dbReference type="ARBA" id="ARBA00023160"/>
    </source>
</evidence>
<evidence type="ECO:0000256" key="8">
    <source>
        <dbReference type="ARBA" id="ARBA00022832"/>
    </source>
</evidence>
<evidence type="ECO:0000256" key="17">
    <source>
        <dbReference type="SAM" id="Phobius"/>
    </source>
</evidence>
<keyword evidence="13 17" id="KW-0472">Membrane</keyword>
<name>A0A5N6KB64_MONLA</name>
<dbReference type="Pfam" id="PF02544">
    <property type="entry name" value="Steroid_dh"/>
    <property type="match status" value="1"/>
</dbReference>
<dbReference type="GO" id="GO:0102758">
    <property type="term" value="F:very-long-chain enoyl-CoA reductase activity"/>
    <property type="evidence" value="ECO:0007669"/>
    <property type="project" value="UniProtKB-EC"/>
</dbReference>